<proteinExistence type="predicted"/>
<evidence type="ECO:0000313" key="1">
    <source>
        <dbReference type="EMBL" id="QLI82239.1"/>
    </source>
</evidence>
<sequence>MSNPYLALVQAHNELLQKKDAPLFSDLSTLGKAAAPTVAADAPVAMIFAPHPDDECIIGALPLRLGREAGFKVINVAVTQGSGLKRQPERWVEVSNACAYLGWGLLETIPGGLMSVTTKTRDEDPAAWAEKVAVIAKIISEHKPSVVVCPHNNDYHSAHIGTHYLVVDALKAANHSCTIVQSEFWRQMDAPNALIATNEQDTADLIAALACHVEEVRRNPYHLRLPGWMADNVRRGAEVCGGQGAAAPTFSFGTIYHIGQFDGSQLVANAKKYTISESDDIKAILA</sequence>
<dbReference type="Proteomes" id="UP000510822">
    <property type="component" value="Chromosome"/>
</dbReference>
<dbReference type="InterPro" id="IPR003737">
    <property type="entry name" value="GlcNAc_PI_deacetylase-related"/>
</dbReference>
<dbReference type="AlphaFoldDB" id="A0A7D5VAK6"/>
<dbReference type="Gene3D" id="3.40.50.10320">
    <property type="entry name" value="LmbE-like"/>
    <property type="match status" value="1"/>
</dbReference>
<evidence type="ECO:0000313" key="2">
    <source>
        <dbReference type="Proteomes" id="UP000510822"/>
    </source>
</evidence>
<keyword evidence="2" id="KW-1185">Reference proteome</keyword>
<dbReference type="RefSeq" id="WP_180306320.1">
    <property type="nucleotide sequence ID" value="NZ_CP058952.1"/>
</dbReference>
<accession>A0A7D5VAK6</accession>
<dbReference type="InterPro" id="IPR024078">
    <property type="entry name" value="LmbE-like_dom_sf"/>
</dbReference>
<dbReference type="EMBL" id="CP058952">
    <property type="protein sequence ID" value="QLI82239.1"/>
    <property type="molecule type" value="Genomic_DNA"/>
</dbReference>
<organism evidence="1 2">
    <name type="scientific">Chitinibacter fontanus</name>
    <dbReference type="NCBI Taxonomy" id="1737446"/>
    <lineage>
        <taxon>Bacteria</taxon>
        <taxon>Pseudomonadati</taxon>
        <taxon>Pseudomonadota</taxon>
        <taxon>Betaproteobacteria</taxon>
        <taxon>Neisseriales</taxon>
        <taxon>Chitinibacteraceae</taxon>
        <taxon>Chitinibacter</taxon>
    </lineage>
</organism>
<dbReference type="Pfam" id="PF02585">
    <property type="entry name" value="PIG-L"/>
    <property type="match status" value="1"/>
</dbReference>
<reference evidence="1 2" key="1">
    <citation type="journal article" date="2016" name="Int. J. Syst. Evol. Microbiol.">
        <title>Chitinibacter fontanus sp. nov., isolated from a spring.</title>
        <authorList>
            <person name="Sheu S.Y."/>
            <person name="Li Y.S."/>
            <person name="Young C.C."/>
            <person name="Chen W.M."/>
        </authorList>
    </citation>
    <scope>NUCLEOTIDE SEQUENCE [LARGE SCALE GENOMIC DNA]</scope>
    <source>
        <strain evidence="1 2">STM-7</strain>
    </source>
</reference>
<gene>
    <name evidence="1" type="ORF">HZU75_12275</name>
</gene>
<protein>
    <submittedName>
        <fullName evidence="1">PIG-L family deacetylase</fullName>
    </submittedName>
</protein>
<dbReference type="KEGG" id="cfon:HZU75_12275"/>
<dbReference type="SUPFAM" id="SSF102588">
    <property type="entry name" value="LmbE-like"/>
    <property type="match status" value="1"/>
</dbReference>
<name>A0A7D5VAK6_9NEIS</name>